<comment type="caution">
    <text evidence="1">The sequence shown here is derived from an EMBL/GenBank/DDBJ whole genome shotgun (WGS) entry which is preliminary data.</text>
</comment>
<dbReference type="AlphaFoldDB" id="A0A133UJA0"/>
<organism evidence="1 2">
    <name type="scientific">candidate division MSBL1 archaeon SCGC-AAA259I07</name>
    <dbReference type="NCBI Taxonomy" id="1698266"/>
    <lineage>
        <taxon>Archaea</taxon>
        <taxon>Methanobacteriati</taxon>
        <taxon>Methanobacteriota</taxon>
        <taxon>candidate division MSBL1</taxon>
    </lineage>
</organism>
<evidence type="ECO:0000313" key="2">
    <source>
        <dbReference type="Proteomes" id="UP000070155"/>
    </source>
</evidence>
<keyword evidence="2" id="KW-1185">Reference proteome</keyword>
<gene>
    <name evidence="1" type="ORF">AKJ36_03170</name>
</gene>
<reference evidence="1 2" key="1">
    <citation type="journal article" date="2016" name="Sci. Rep.">
        <title>Metabolic traits of an uncultured archaeal lineage -MSBL1- from brine pools of the Red Sea.</title>
        <authorList>
            <person name="Mwirichia R."/>
            <person name="Alam I."/>
            <person name="Rashid M."/>
            <person name="Vinu M."/>
            <person name="Ba-Alawi W."/>
            <person name="Anthony Kamau A."/>
            <person name="Kamanda Ngugi D."/>
            <person name="Goker M."/>
            <person name="Klenk H.P."/>
            <person name="Bajic V."/>
            <person name="Stingl U."/>
        </authorList>
    </citation>
    <scope>NUCLEOTIDE SEQUENCE [LARGE SCALE GENOMIC DNA]</scope>
    <source>
        <strain evidence="1">SCGC-AAA259I07</strain>
    </source>
</reference>
<protein>
    <submittedName>
        <fullName evidence="1">Uncharacterized protein</fullName>
    </submittedName>
</protein>
<dbReference type="Proteomes" id="UP000070155">
    <property type="component" value="Unassembled WGS sequence"/>
</dbReference>
<evidence type="ECO:0000313" key="1">
    <source>
        <dbReference type="EMBL" id="KXA94267.1"/>
    </source>
</evidence>
<accession>A0A133UJA0</accession>
<sequence length="76" mass="8653">MNLSTVVGASSGGCAEKVLLRWWILSLHTWSFHLLLSPGFETVNDSLRTPRHKIRYLFPDRYFTKLVPESPPVLAV</sequence>
<name>A0A133UJA0_9EURY</name>
<proteinExistence type="predicted"/>
<dbReference type="EMBL" id="LHXQ01000059">
    <property type="protein sequence ID" value="KXA94267.1"/>
    <property type="molecule type" value="Genomic_DNA"/>
</dbReference>